<organism evidence="12 13">
    <name type="scientific">Carex littledalei</name>
    <dbReference type="NCBI Taxonomy" id="544730"/>
    <lineage>
        <taxon>Eukaryota</taxon>
        <taxon>Viridiplantae</taxon>
        <taxon>Streptophyta</taxon>
        <taxon>Embryophyta</taxon>
        <taxon>Tracheophyta</taxon>
        <taxon>Spermatophyta</taxon>
        <taxon>Magnoliopsida</taxon>
        <taxon>Liliopsida</taxon>
        <taxon>Poales</taxon>
        <taxon>Cyperaceae</taxon>
        <taxon>Cyperoideae</taxon>
        <taxon>Cariceae</taxon>
        <taxon>Carex</taxon>
        <taxon>Carex subgen. Euthyceras</taxon>
    </lineage>
</organism>
<feature type="region of interest" description="Disordered" evidence="10">
    <location>
        <begin position="15"/>
        <end position="53"/>
    </location>
</feature>
<keyword evidence="6 9" id="KW-0804">Transcription</keyword>
<dbReference type="AlphaFoldDB" id="A0A833QSS7"/>
<evidence type="ECO:0000259" key="11">
    <source>
        <dbReference type="PROSITE" id="PS50884"/>
    </source>
</evidence>
<evidence type="ECO:0000256" key="5">
    <source>
        <dbReference type="ARBA" id="ARBA00023125"/>
    </source>
</evidence>
<dbReference type="GO" id="GO:0003677">
    <property type="term" value="F:DNA binding"/>
    <property type="evidence" value="ECO:0007669"/>
    <property type="project" value="UniProtKB-UniRule"/>
</dbReference>
<evidence type="ECO:0000256" key="2">
    <source>
        <dbReference type="ARBA" id="ARBA00022771"/>
    </source>
</evidence>
<keyword evidence="7 8" id="KW-0539">Nucleus</keyword>
<evidence type="ECO:0000256" key="3">
    <source>
        <dbReference type="ARBA" id="ARBA00022833"/>
    </source>
</evidence>
<accession>A0A833QSS7</accession>
<dbReference type="EMBL" id="SWLB01000011">
    <property type="protein sequence ID" value="KAF3332780.1"/>
    <property type="molecule type" value="Genomic_DNA"/>
</dbReference>
<keyword evidence="2 8" id="KW-0863">Zinc-finger</keyword>
<dbReference type="GO" id="GO:0008270">
    <property type="term" value="F:zinc ion binding"/>
    <property type="evidence" value="ECO:0007669"/>
    <property type="project" value="UniProtKB-KW"/>
</dbReference>
<evidence type="ECO:0000256" key="6">
    <source>
        <dbReference type="ARBA" id="ARBA00023163"/>
    </source>
</evidence>
<dbReference type="PROSITE" id="PS50884">
    <property type="entry name" value="ZF_DOF_2"/>
    <property type="match status" value="1"/>
</dbReference>
<dbReference type="PANTHER" id="PTHR31992">
    <property type="entry name" value="DOF ZINC FINGER PROTEIN DOF1.4-RELATED"/>
    <property type="match status" value="1"/>
</dbReference>
<dbReference type="InterPro" id="IPR045174">
    <property type="entry name" value="Dof"/>
</dbReference>
<dbReference type="InterPro" id="IPR003851">
    <property type="entry name" value="Znf_Dof"/>
</dbReference>
<keyword evidence="1 9" id="KW-0479">Metal-binding</keyword>
<keyword evidence="3 9" id="KW-0862">Zinc</keyword>
<keyword evidence="13" id="KW-1185">Reference proteome</keyword>
<evidence type="ECO:0000256" key="9">
    <source>
        <dbReference type="RuleBase" id="RU369094"/>
    </source>
</evidence>
<dbReference type="Pfam" id="PF02701">
    <property type="entry name" value="Zn_ribbon_Dof"/>
    <property type="match status" value="1"/>
</dbReference>
<dbReference type="GO" id="GO:0003700">
    <property type="term" value="F:DNA-binding transcription factor activity"/>
    <property type="evidence" value="ECO:0007669"/>
    <property type="project" value="UniProtKB-UniRule"/>
</dbReference>
<feature type="compositionally biased region" description="Pro residues" evidence="10">
    <location>
        <begin position="34"/>
        <end position="44"/>
    </location>
</feature>
<dbReference type="Proteomes" id="UP000623129">
    <property type="component" value="Unassembled WGS sequence"/>
</dbReference>
<keyword evidence="5 8" id="KW-0238">DNA-binding</keyword>
<comment type="function">
    <text evidence="9">Transcription factor that binds specifically to a 5'-AA[AG]G-3' consensus core sequence.</text>
</comment>
<evidence type="ECO:0000313" key="13">
    <source>
        <dbReference type="Proteomes" id="UP000623129"/>
    </source>
</evidence>
<feature type="domain" description="Dof-type" evidence="11">
    <location>
        <begin position="57"/>
        <end position="111"/>
    </location>
</feature>
<protein>
    <recommendedName>
        <fullName evidence="9">Dof zinc finger protein</fullName>
    </recommendedName>
</protein>
<comment type="subcellular location">
    <subcellularLocation>
        <location evidence="8 9">Nucleus</location>
    </subcellularLocation>
</comment>
<name>A0A833QSS7_9POAL</name>
<evidence type="ECO:0000256" key="4">
    <source>
        <dbReference type="ARBA" id="ARBA00023015"/>
    </source>
</evidence>
<dbReference type="OrthoDB" id="1927254at2759"/>
<evidence type="ECO:0000256" key="7">
    <source>
        <dbReference type="ARBA" id="ARBA00023242"/>
    </source>
</evidence>
<evidence type="ECO:0000256" key="1">
    <source>
        <dbReference type="ARBA" id="ARBA00022723"/>
    </source>
</evidence>
<dbReference type="PANTHER" id="PTHR31992:SF159">
    <property type="entry name" value="DOF ZINC FINGER PROTEIN"/>
    <property type="match status" value="1"/>
</dbReference>
<dbReference type="GO" id="GO:0005634">
    <property type="term" value="C:nucleus"/>
    <property type="evidence" value="ECO:0007669"/>
    <property type="project" value="UniProtKB-SubCell"/>
</dbReference>
<sequence>MQICMDSSDWLKGIATEDAGTNSSSPPSAELIPSPHPIGSPLPPIDRRLRPPHDQPLKCPRCDSAHTKFCYYNNYSLSQPRYFCKTCRRYWTKGGSLRNVPVGGGCRKNKRANPKKQSVNIQSHVHLPAATALHLSFSGPQLPIQESANFAEWKYGYGLGLNVENKFLGGGEGGELGIGEINGGLDLSGLHALHALRFSIGAGGGVHGQEMEAGHGFPLPFLGHDQTSEVDVKPAGRALPVEWHEPYCCGDSNREASGYPNETGLWGPMIGNHGPSTAI</sequence>
<gene>
    <name evidence="12" type="ORF">FCM35_KLT02357</name>
</gene>
<comment type="caution">
    <text evidence="12">The sequence shown here is derived from an EMBL/GenBank/DDBJ whole genome shotgun (WGS) entry which is preliminary data.</text>
</comment>
<proteinExistence type="predicted"/>
<keyword evidence="4 9" id="KW-0805">Transcription regulation</keyword>
<evidence type="ECO:0000256" key="8">
    <source>
        <dbReference type="PROSITE-ProRule" id="PRU00071"/>
    </source>
</evidence>
<reference evidence="12" key="1">
    <citation type="submission" date="2020-01" db="EMBL/GenBank/DDBJ databases">
        <title>Genome sequence of Kobresia littledalei, the first chromosome-level genome in the family Cyperaceae.</title>
        <authorList>
            <person name="Qu G."/>
        </authorList>
    </citation>
    <scope>NUCLEOTIDE SEQUENCE</scope>
    <source>
        <strain evidence="12">C.B.Clarke</strain>
        <tissue evidence="12">Leaf</tissue>
    </source>
</reference>
<evidence type="ECO:0000256" key="10">
    <source>
        <dbReference type="SAM" id="MobiDB-lite"/>
    </source>
</evidence>
<evidence type="ECO:0000313" key="12">
    <source>
        <dbReference type="EMBL" id="KAF3332780.1"/>
    </source>
</evidence>
<dbReference type="PROSITE" id="PS01361">
    <property type="entry name" value="ZF_DOF_1"/>
    <property type="match status" value="1"/>
</dbReference>